<name>A0A2N5J6T3_9BIFI</name>
<proteinExistence type="predicted"/>
<reference evidence="1 2" key="1">
    <citation type="submission" date="2017-07" db="EMBL/GenBank/DDBJ databases">
        <title>Bifidobacterium novel species.</title>
        <authorList>
            <person name="Lugli G.A."/>
            <person name="Milani C."/>
            <person name="Duranti S."/>
            <person name="Mangifesta M."/>
        </authorList>
    </citation>
    <scope>NUCLEOTIDE SEQUENCE [LARGE SCALE GENOMIC DNA]</scope>
    <source>
        <strain evidence="2">Uis1B</strain>
    </source>
</reference>
<dbReference type="EMBL" id="NMWU01000059">
    <property type="protein sequence ID" value="PLS29918.1"/>
    <property type="molecule type" value="Genomic_DNA"/>
</dbReference>
<sequence length="97" mass="10691">MDEEQVRGHLDLIEETGTGASRGELARRAYRAGVRDSRAVTETVVRAVLEELDASHGRESDAARLMHGGAILAWDRARRALSRLETMVAHPVMGGRR</sequence>
<gene>
    <name evidence="1" type="ORF">Uis1B_2248</name>
</gene>
<dbReference type="AlphaFoldDB" id="A0A2N5J6T3"/>
<keyword evidence="2" id="KW-1185">Reference proteome</keyword>
<evidence type="ECO:0000313" key="1">
    <source>
        <dbReference type="EMBL" id="PLS29918.1"/>
    </source>
</evidence>
<accession>A0A2N5J6T3</accession>
<evidence type="ECO:0000313" key="2">
    <source>
        <dbReference type="Proteomes" id="UP000235050"/>
    </source>
</evidence>
<dbReference type="RefSeq" id="WP_101618378.1">
    <property type="nucleotide sequence ID" value="NZ_NMWU01000059.1"/>
</dbReference>
<comment type="caution">
    <text evidence="1">The sequence shown here is derived from an EMBL/GenBank/DDBJ whole genome shotgun (WGS) entry which is preliminary data.</text>
</comment>
<dbReference type="Proteomes" id="UP000235050">
    <property type="component" value="Unassembled WGS sequence"/>
</dbReference>
<organism evidence="1 2">
    <name type="scientific">Bifidobacterium margollesii</name>
    <dbReference type="NCBI Taxonomy" id="2020964"/>
    <lineage>
        <taxon>Bacteria</taxon>
        <taxon>Bacillati</taxon>
        <taxon>Actinomycetota</taxon>
        <taxon>Actinomycetes</taxon>
        <taxon>Bifidobacteriales</taxon>
        <taxon>Bifidobacteriaceae</taxon>
        <taxon>Bifidobacterium</taxon>
    </lineage>
</organism>
<protein>
    <submittedName>
        <fullName evidence="1">Uncharacterized protein</fullName>
    </submittedName>
</protein>